<comment type="similarity">
    <text evidence="6">Belongs to the HSP33 family.</text>
</comment>
<dbReference type="EMBL" id="WSLF01000008">
    <property type="protein sequence ID" value="KAE9633404.1"/>
    <property type="molecule type" value="Genomic_DNA"/>
</dbReference>
<dbReference type="Gene3D" id="3.90.1280.10">
    <property type="entry name" value="HSP33 redox switch-like"/>
    <property type="match status" value="1"/>
</dbReference>
<dbReference type="HAMAP" id="MF_00117">
    <property type="entry name" value="HslO"/>
    <property type="match status" value="1"/>
</dbReference>
<dbReference type="InterPro" id="IPR016154">
    <property type="entry name" value="Heat_shock_Hsp33_C"/>
</dbReference>
<feature type="disulfide bond" description="Redox-active" evidence="6">
    <location>
        <begin position="235"/>
        <end position="237"/>
    </location>
</feature>
<dbReference type="GO" id="GO:0051082">
    <property type="term" value="F:unfolded protein binding"/>
    <property type="evidence" value="ECO:0007669"/>
    <property type="project" value="UniProtKB-UniRule"/>
</dbReference>
<keyword evidence="2 6" id="KW-0862">Zinc</keyword>
<organism evidence="7 8">
    <name type="scientific">Defluviitalea raffinosedens</name>
    <dbReference type="NCBI Taxonomy" id="1450156"/>
    <lineage>
        <taxon>Bacteria</taxon>
        <taxon>Bacillati</taxon>
        <taxon>Bacillota</taxon>
        <taxon>Clostridia</taxon>
        <taxon>Lachnospirales</taxon>
        <taxon>Defluviitaleaceae</taxon>
        <taxon>Defluviitalea</taxon>
    </lineage>
</organism>
<accession>A0A7C8LK84</accession>
<comment type="PTM">
    <text evidence="6">Under oxidizing conditions two disulfide bonds are formed involving the reactive cysteines. Under reducing conditions zinc is bound to the reactive cysteines and the protein is inactive.</text>
</comment>
<proteinExistence type="inferred from homology"/>
<dbReference type="Proteomes" id="UP000483018">
    <property type="component" value="Unassembled WGS sequence"/>
</dbReference>
<keyword evidence="8" id="KW-1185">Reference proteome</keyword>
<dbReference type="NCBIfam" id="NF001033">
    <property type="entry name" value="PRK00114.1"/>
    <property type="match status" value="1"/>
</dbReference>
<dbReference type="PANTHER" id="PTHR30111">
    <property type="entry name" value="33 KDA CHAPERONIN"/>
    <property type="match status" value="1"/>
</dbReference>
<dbReference type="Gene3D" id="3.55.30.10">
    <property type="entry name" value="Hsp33 domain"/>
    <property type="match status" value="1"/>
</dbReference>
<evidence type="ECO:0000256" key="4">
    <source>
        <dbReference type="ARBA" id="ARBA00023186"/>
    </source>
</evidence>
<evidence type="ECO:0000313" key="8">
    <source>
        <dbReference type="Proteomes" id="UP000483018"/>
    </source>
</evidence>
<name>A0A7C8LK84_9FIRM</name>
<dbReference type="Pfam" id="PF01430">
    <property type="entry name" value="HSP33"/>
    <property type="match status" value="1"/>
</dbReference>
<reference evidence="7 8" key="1">
    <citation type="submission" date="2019-12" db="EMBL/GenBank/DDBJ databases">
        <title>Defluviitalea raffinosedens, isolated from a biogas fermenter, genome sequencing and characterization.</title>
        <authorList>
            <person name="Rettenmaier R."/>
            <person name="Schneider M."/>
            <person name="Neuhaus K."/>
            <person name="Liebl W."/>
            <person name="Zverlov V."/>
        </authorList>
    </citation>
    <scope>NUCLEOTIDE SEQUENCE [LARGE SCALE GENOMIC DNA]</scope>
    <source>
        <strain evidence="7 8">249c-K6</strain>
    </source>
</reference>
<dbReference type="InterPro" id="IPR000397">
    <property type="entry name" value="Heat_shock_Hsp33"/>
</dbReference>
<evidence type="ECO:0000256" key="5">
    <source>
        <dbReference type="ARBA" id="ARBA00023284"/>
    </source>
</evidence>
<keyword evidence="4 6" id="KW-0143">Chaperone</keyword>
<evidence type="ECO:0000313" key="7">
    <source>
        <dbReference type="EMBL" id="KAE9633404.1"/>
    </source>
</evidence>
<comment type="function">
    <text evidence="6">Redox regulated molecular chaperone. Protects both thermally unfolding and oxidatively damaged proteins from irreversible aggregation. Plays an important role in the bacterial defense system toward oxidative stress.</text>
</comment>
<evidence type="ECO:0000256" key="3">
    <source>
        <dbReference type="ARBA" id="ARBA00023157"/>
    </source>
</evidence>
<evidence type="ECO:0000256" key="6">
    <source>
        <dbReference type="HAMAP-Rule" id="MF_00117"/>
    </source>
</evidence>
<dbReference type="RefSeq" id="WP_158740657.1">
    <property type="nucleotide sequence ID" value="NZ_JAFBEP010000028.1"/>
</dbReference>
<keyword evidence="5 6" id="KW-0676">Redox-active center</keyword>
<comment type="subcellular location">
    <subcellularLocation>
        <location evidence="6">Cytoplasm</location>
    </subcellularLocation>
</comment>
<dbReference type="AlphaFoldDB" id="A0A7C8LK84"/>
<gene>
    <name evidence="6" type="primary">hslO</name>
    <name evidence="7" type="ORF">GND95_09185</name>
</gene>
<dbReference type="SUPFAM" id="SSF64397">
    <property type="entry name" value="Hsp33 domain"/>
    <property type="match status" value="1"/>
</dbReference>
<evidence type="ECO:0000256" key="1">
    <source>
        <dbReference type="ARBA" id="ARBA00022490"/>
    </source>
</evidence>
<dbReference type="SUPFAM" id="SSF118352">
    <property type="entry name" value="HSP33 redox switch-like"/>
    <property type="match status" value="1"/>
</dbReference>
<sequence>MEDYIIRATDAKKQIRAFGAVTTHLVDEASKIHGTSPVVSAALGRLLTAATMMGQMLKGEKDLLTLQIKGNGPLRGLVVTADRNGNVKGYPYNSVVDLPLNSIGKLDVSTAIGQGSLTVIKDLGLREPYVGQISLVSGEIAEDLTYYFASSEQIPSAVALGVLVDRDFSIKQAGGFIVQLLPEAEEETVQNLENRLKSISSVTQLLEEGKGPEDILKLILGDIIIMDKIPTQFHCNCSRERVEKALVSIGVKDLQEILDQDHRTELKCHFCNRTYVFEESDLKKIIEDLSR</sequence>
<dbReference type="CDD" id="cd00498">
    <property type="entry name" value="Hsp33"/>
    <property type="match status" value="1"/>
</dbReference>
<dbReference type="OrthoDB" id="9776534at2"/>
<feature type="disulfide bond" description="Redox-active" evidence="6">
    <location>
        <begin position="268"/>
        <end position="271"/>
    </location>
</feature>
<dbReference type="GO" id="GO:0005737">
    <property type="term" value="C:cytoplasm"/>
    <property type="evidence" value="ECO:0007669"/>
    <property type="project" value="UniProtKB-SubCell"/>
</dbReference>
<dbReference type="InterPro" id="IPR016153">
    <property type="entry name" value="Heat_shock_Hsp33_N"/>
</dbReference>
<dbReference type="PIRSF" id="PIRSF005261">
    <property type="entry name" value="Heat_shock_Hsp33"/>
    <property type="match status" value="1"/>
</dbReference>
<keyword evidence="3 6" id="KW-1015">Disulfide bond</keyword>
<dbReference type="PANTHER" id="PTHR30111:SF1">
    <property type="entry name" value="33 KDA CHAPERONIN"/>
    <property type="match status" value="1"/>
</dbReference>
<dbReference type="GO" id="GO:0044183">
    <property type="term" value="F:protein folding chaperone"/>
    <property type="evidence" value="ECO:0007669"/>
    <property type="project" value="TreeGrafter"/>
</dbReference>
<keyword evidence="1 6" id="KW-0963">Cytoplasm</keyword>
<protein>
    <recommendedName>
        <fullName evidence="6">33 kDa chaperonin</fullName>
    </recommendedName>
    <alternativeName>
        <fullName evidence="6">Heat shock protein 33 homolog</fullName>
        <shortName evidence="6">HSP33</shortName>
    </alternativeName>
</protein>
<comment type="caution">
    <text evidence="7">The sequence shown here is derived from an EMBL/GenBank/DDBJ whole genome shotgun (WGS) entry which is preliminary data.</text>
</comment>
<evidence type="ECO:0000256" key="2">
    <source>
        <dbReference type="ARBA" id="ARBA00022833"/>
    </source>
</evidence>
<dbReference type="GO" id="GO:0042026">
    <property type="term" value="P:protein refolding"/>
    <property type="evidence" value="ECO:0007669"/>
    <property type="project" value="TreeGrafter"/>
</dbReference>